<feature type="transmembrane region" description="Helical" evidence="2">
    <location>
        <begin position="172"/>
        <end position="198"/>
    </location>
</feature>
<dbReference type="HOGENOM" id="CLU_074873_1_0_1"/>
<feature type="transmembrane region" description="Helical" evidence="2">
    <location>
        <begin position="111"/>
        <end position="127"/>
    </location>
</feature>
<dbReference type="PANTHER" id="PTHR37846:SF1">
    <property type="entry name" value="DEACETYLASE-LIKE PROTEIN"/>
    <property type="match status" value="1"/>
</dbReference>
<protein>
    <recommendedName>
        <fullName evidence="3">DUF7719 domain-containing protein</fullName>
    </recommendedName>
</protein>
<organism evidence="4 5">
    <name type="scientific">Fomitopsis schrenkii</name>
    <name type="common">Brown rot fungus</name>
    <dbReference type="NCBI Taxonomy" id="2126942"/>
    <lineage>
        <taxon>Eukaryota</taxon>
        <taxon>Fungi</taxon>
        <taxon>Dikarya</taxon>
        <taxon>Basidiomycota</taxon>
        <taxon>Agaricomycotina</taxon>
        <taxon>Agaricomycetes</taxon>
        <taxon>Polyporales</taxon>
        <taxon>Fomitopsis</taxon>
    </lineage>
</organism>
<dbReference type="OrthoDB" id="5597489at2759"/>
<evidence type="ECO:0000313" key="4">
    <source>
        <dbReference type="EMBL" id="EPT03180.1"/>
    </source>
</evidence>
<keyword evidence="2" id="KW-0812">Transmembrane</keyword>
<evidence type="ECO:0000259" key="3">
    <source>
        <dbReference type="Pfam" id="PF24841"/>
    </source>
</evidence>
<keyword evidence="2" id="KW-1133">Transmembrane helix</keyword>
<dbReference type="InterPro" id="IPR056136">
    <property type="entry name" value="DUF7719"/>
</dbReference>
<evidence type="ECO:0000256" key="2">
    <source>
        <dbReference type="SAM" id="Phobius"/>
    </source>
</evidence>
<proteinExistence type="predicted"/>
<evidence type="ECO:0000313" key="5">
    <source>
        <dbReference type="Proteomes" id="UP000015241"/>
    </source>
</evidence>
<sequence length="205" mass="23937">MGRNRKERRQKLAEEKEEEEESSDSGGLELTEEEQWRLVNETGILKKLAAEPSRPAPRPSDEDEEDVSPFAEEIFQTTCFAIPMSFMLLLMEILVHWQYGKRPTYEALADRMVPGVPILSIFIFYTTRYKRTRWMQLMLFFLSLAVGPRLIWLVNMASWRVVMQQCPPLSTLWVYVVIQLDLGPAFFSLVLVGTWLWWSGMKLVL</sequence>
<reference evidence="4 5" key="1">
    <citation type="journal article" date="2012" name="Science">
        <title>The Paleozoic origin of enzymatic lignin decomposition reconstructed from 31 fungal genomes.</title>
        <authorList>
            <person name="Floudas D."/>
            <person name="Binder M."/>
            <person name="Riley R."/>
            <person name="Barry K."/>
            <person name="Blanchette R.A."/>
            <person name="Henrissat B."/>
            <person name="Martinez A.T."/>
            <person name="Otillar R."/>
            <person name="Spatafora J.W."/>
            <person name="Yadav J.S."/>
            <person name="Aerts A."/>
            <person name="Benoit I."/>
            <person name="Boyd A."/>
            <person name="Carlson A."/>
            <person name="Copeland A."/>
            <person name="Coutinho P.M."/>
            <person name="de Vries R.P."/>
            <person name="Ferreira P."/>
            <person name="Findley K."/>
            <person name="Foster B."/>
            <person name="Gaskell J."/>
            <person name="Glotzer D."/>
            <person name="Gorecki P."/>
            <person name="Heitman J."/>
            <person name="Hesse C."/>
            <person name="Hori C."/>
            <person name="Igarashi K."/>
            <person name="Jurgens J.A."/>
            <person name="Kallen N."/>
            <person name="Kersten P."/>
            <person name="Kohler A."/>
            <person name="Kuees U."/>
            <person name="Kumar T.K.A."/>
            <person name="Kuo A."/>
            <person name="LaButti K."/>
            <person name="Larrondo L.F."/>
            <person name="Lindquist E."/>
            <person name="Ling A."/>
            <person name="Lombard V."/>
            <person name="Lucas S."/>
            <person name="Lundell T."/>
            <person name="Martin R."/>
            <person name="McLaughlin D.J."/>
            <person name="Morgenstern I."/>
            <person name="Morin E."/>
            <person name="Murat C."/>
            <person name="Nagy L.G."/>
            <person name="Nolan M."/>
            <person name="Ohm R.A."/>
            <person name="Patyshakuliyeva A."/>
            <person name="Rokas A."/>
            <person name="Ruiz-Duenas F.J."/>
            <person name="Sabat G."/>
            <person name="Salamov A."/>
            <person name="Samejima M."/>
            <person name="Schmutz J."/>
            <person name="Slot J.C."/>
            <person name="St John F."/>
            <person name="Stenlid J."/>
            <person name="Sun H."/>
            <person name="Sun S."/>
            <person name="Syed K."/>
            <person name="Tsang A."/>
            <person name="Wiebenga A."/>
            <person name="Young D."/>
            <person name="Pisabarro A."/>
            <person name="Eastwood D.C."/>
            <person name="Martin F."/>
            <person name="Cullen D."/>
            <person name="Grigoriev I.V."/>
            <person name="Hibbett D.S."/>
        </authorList>
    </citation>
    <scope>NUCLEOTIDE SEQUENCE</scope>
    <source>
        <strain evidence="5">FP-58527</strain>
    </source>
</reference>
<dbReference type="Pfam" id="PF24841">
    <property type="entry name" value="DUF7719"/>
    <property type="match status" value="1"/>
</dbReference>
<feature type="domain" description="DUF7719" evidence="3">
    <location>
        <begin position="135"/>
        <end position="202"/>
    </location>
</feature>
<feature type="transmembrane region" description="Helical" evidence="2">
    <location>
        <begin position="134"/>
        <end position="152"/>
    </location>
</feature>
<dbReference type="InParanoid" id="S8FYC7"/>
<feature type="region of interest" description="Disordered" evidence="1">
    <location>
        <begin position="47"/>
        <end position="67"/>
    </location>
</feature>
<evidence type="ECO:0000256" key="1">
    <source>
        <dbReference type="SAM" id="MobiDB-lite"/>
    </source>
</evidence>
<dbReference type="AlphaFoldDB" id="S8FYC7"/>
<dbReference type="Proteomes" id="UP000015241">
    <property type="component" value="Unassembled WGS sequence"/>
</dbReference>
<name>S8FYC7_FOMSC</name>
<dbReference type="STRING" id="743788.S8FYC7"/>
<dbReference type="EMBL" id="KE504131">
    <property type="protein sequence ID" value="EPT03180.1"/>
    <property type="molecule type" value="Genomic_DNA"/>
</dbReference>
<gene>
    <name evidence="4" type="ORF">FOMPIDRAFT_1022518</name>
</gene>
<dbReference type="PANTHER" id="PTHR37846">
    <property type="entry name" value="YALI0B21296P"/>
    <property type="match status" value="1"/>
</dbReference>
<feature type="transmembrane region" description="Helical" evidence="2">
    <location>
        <begin position="80"/>
        <end position="99"/>
    </location>
</feature>
<accession>S8FYC7</accession>
<feature type="region of interest" description="Disordered" evidence="1">
    <location>
        <begin position="1"/>
        <end position="33"/>
    </location>
</feature>
<keyword evidence="2" id="KW-0472">Membrane</keyword>
<keyword evidence="5" id="KW-1185">Reference proteome</keyword>
<dbReference type="eggNOG" id="ENOG502S6U5">
    <property type="taxonomic scope" value="Eukaryota"/>
</dbReference>